<feature type="binding site" evidence="5">
    <location>
        <position position="37"/>
    </location>
    <ligand>
        <name>AMP</name>
        <dbReference type="ChEBI" id="CHEBI:456215"/>
    </ligand>
</feature>
<sequence length="190" mass="21145">MKNIVLFGPPGAGKGTQATLLKEKYNLVHISTGDVFRFNIKNQTELGQLAKSFMDKGDLVPDEVTINMLKAEVEKNVDANGFIFDGFPRTESQAIALDEFLAEKGEQINGMVALEVPEDLLVARLLERGKTSGRTDDTDESKIRNRFNEYNTKTAVLKDFYQAQGNYYGINGVGNINEITTRLSEVFNTL</sequence>
<dbReference type="NCBIfam" id="NF011104">
    <property type="entry name" value="PRK14531.1"/>
    <property type="match status" value="1"/>
</dbReference>
<evidence type="ECO:0000256" key="6">
    <source>
        <dbReference type="RuleBase" id="RU003330"/>
    </source>
</evidence>
<dbReference type="GO" id="GO:0004017">
    <property type="term" value="F:AMP kinase activity"/>
    <property type="evidence" value="ECO:0007669"/>
    <property type="project" value="UniProtKB-UniRule"/>
</dbReference>
<dbReference type="InterPro" id="IPR000850">
    <property type="entry name" value="Adenylat/UMP-CMP_kin"/>
</dbReference>
<evidence type="ECO:0000313" key="9">
    <source>
        <dbReference type="Proteomes" id="UP000239522"/>
    </source>
</evidence>
<dbReference type="GO" id="GO:0044209">
    <property type="term" value="P:AMP salvage"/>
    <property type="evidence" value="ECO:0007669"/>
    <property type="project" value="UniProtKB-UniRule"/>
</dbReference>
<feature type="binding site" evidence="5">
    <location>
        <begin position="11"/>
        <end position="16"/>
    </location>
    <ligand>
        <name>ATP</name>
        <dbReference type="ChEBI" id="CHEBI:30616"/>
    </ligand>
</feature>
<feature type="region of interest" description="NMP" evidence="5">
    <location>
        <begin position="31"/>
        <end position="60"/>
    </location>
</feature>
<dbReference type="SUPFAM" id="SSF52540">
    <property type="entry name" value="P-loop containing nucleoside triphosphate hydrolases"/>
    <property type="match status" value="1"/>
</dbReference>
<dbReference type="NCBIfam" id="NF011105">
    <property type="entry name" value="PRK14532.1"/>
    <property type="match status" value="1"/>
</dbReference>
<keyword evidence="3 5" id="KW-0547">Nucleotide-binding</keyword>
<dbReference type="PROSITE" id="PS00113">
    <property type="entry name" value="ADENYLATE_KINASE"/>
    <property type="match status" value="1"/>
</dbReference>
<dbReference type="NCBIfam" id="NF011100">
    <property type="entry name" value="PRK14527.1"/>
    <property type="match status" value="1"/>
</dbReference>
<comment type="caution">
    <text evidence="5">Lacks conserved residue(s) required for the propagation of feature annotation.</text>
</comment>
<comment type="caution">
    <text evidence="8">The sequence shown here is derived from an EMBL/GenBank/DDBJ whole genome shotgun (WGS) entry which is preliminary data.</text>
</comment>
<dbReference type="NCBIfam" id="NF011101">
    <property type="entry name" value="PRK14528.1"/>
    <property type="match status" value="1"/>
</dbReference>
<feature type="binding site" evidence="5">
    <location>
        <begin position="86"/>
        <end position="89"/>
    </location>
    <ligand>
        <name>AMP</name>
        <dbReference type="ChEBI" id="CHEBI:456215"/>
    </ligand>
</feature>
<keyword evidence="9" id="KW-1185">Reference proteome</keyword>
<keyword evidence="2 5" id="KW-0545">Nucleotide biosynthesis</keyword>
<evidence type="ECO:0000313" key="8">
    <source>
        <dbReference type="EMBL" id="PQB08694.1"/>
    </source>
</evidence>
<evidence type="ECO:0000256" key="7">
    <source>
        <dbReference type="RuleBase" id="RU003331"/>
    </source>
</evidence>
<dbReference type="PANTHER" id="PTHR23359">
    <property type="entry name" value="NUCLEOTIDE KINASE"/>
    <property type="match status" value="1"/>
</dbReference>
<protein>
    <recommendedName>
        <fullName evidence="5 7">Adenylate kinase</fullName>
        <shortName evidence="5">AK</shortName>
        <ecNumber evidence="5 7">2.7.4.3</ecNumber>
    </recommendedName>
    <alternativeName>
        <fullName evidence="5">ATP-AMP transphosphorylase</fullName>
    </alternativeName>
    <alternativeName>
        <fullName evidence="5">ATP:AMP phosphotransferase</fullName>
    </alternativeName>
    <alternativeName>
        <fullName evidence="5">Adenylate monophosphate kinase</fullName>
    </alternativeName>
</protein>
<dbReference type="CDD" id="cd01428">
    <property type="entry name" value="ADK"/>
    <property type="match status" value="1"/>
</dbReference>
<comment type="similarity">
    <text evidence="5 6">Belongs to the adenylate kinase family.</text>
</comment>
<feature type="binding site" evidence="5">
    <location>
        <position position="174"/>
    </location>
    <ligand>
        <name>ATP</name>
        <dbReference type="ChEBI" id="CHEBI:30616"/>
    </ligand>
</feature>
<feature type="binding site" evidence="5">
    <location>
        <position position="128"/>
    </location>
    <ligand>
        <name>ATP</name>
        <dbReference type="ChEBI" id="CHEBI:30616"/>
    </ligand>
</feature>
<reference evidence="8 9" key="1">
    <citation type="submission" date="2016-11" db="EMBL/GenBank/DDBJ databases">
        <title>Trade-off between light-utilization and light-protection in marine flavobacteria.</title>
        <authorList>
            <person name="Kumagai Y."/>
        </authorList>
    </citation>
    <scope>NUCLEOTIDE SEQUENCE [LARGE SCALE GENOMIC DNA]</scope>
    <source>
        <strain evidence="8 9">ATCC 700397</strain>
    </source>
</reference>
<keyword evidence="5" id="KW-0963">Cytoplasm</keyword>
<feature type="binding site" evidence="5">
    <location>
        <position position="134"/>
    </location>
    <ligand>
        <name>AMP</name>
        <dbReference type="ChEBI" id="CHEBI:456215"/>
    </ligand>
</feature>
<dbReference type="EC" id="2.7.4.3" evidence="5 7"/>
<dbReference type="GO" id="GO:0005737">
    <property type="term" value="C:cytoplasm"/>
    <property type="evidence" value="ECO:0007669"/>
    <property type="project" value="UniProtKB-SubCell"/>
</dbReference>
<comment type="domain">
    <text evidence="5">Consists of three domains, a large central CORE domain and two small peripheral domains, NMPbind and LID, which undergo movements during catalysis. The LID domain closes over the site of phosphoryl transfer upon ATP binding. Assembling and dissambling the active center during each catalytic cycle provides an effective means to prevent ATP hydrolysis.</text>
</comment>
<evidence type="ECO:0000256" key="2">
    <source>
        <dbReference type="ARBA" id="ARBA00022727"/>
    </source>
</evidence>
<keyword evidence="1 5" id="KW-0808">Transferase</keyword>
<feature type="binding site" evidence="5">
    <location>
        <begin position="58"/>
        <end position="60"/>
    </location>
    <ligand>
        <name>AMP</name>
        <dbReference type="ChEBI" id="CHEBI:456215"/>
    </ligand>
</feature>
<comment type="catalytic activity">
    <reaction evidence="5 7">
        <text>AMP + ATP = 2 ADP</text>
        <dbReference type="Rhea" id="RHEA:12973"/>
        <dbReference type="ChEBI" id="CHEBI:30616"/>
        <dbReference type="ChEBI" id="CHEBI:456215"/>
        <dbReference type="ChEBI" id="CHEBI:456216"/>
        <dbReference type="EC" id="2.7.4.3"/>
    </reaction>
</comment>
<dbReference type="GO" id="GO:0005524">
    <property type="term" value="F:ATP binding"/>
    <property type="evidence" value="ECO:0007669"/>
    <property type="project" value="UniProtKB-UniRule"/>
</dbReference>
<evidence type="ECO:0000256" key="4">
    <source>
        <dbReference type="ARBA" id="ARBA00022777"/>
    </source>
</evidence>
<dbReference type="Gene3D" id="3.40.50.300">
    <property type="entry name" value="P-loop containing nucleotide triphosphate hydrolases"/>
    <property type="match status" value="1"/>
</dbReference>
<comment type="function">
    <text evidence="5">Catalyzes the reversible transfer of the terminal phosphate group between ATP and AMP. Plays an important role in cellular energy homeostasis and in adenine nucleotide metabolism.</text>
</comment>
<dbReference type="Proteomes" id="UP000239522">
    <property type="component" value="Unassembled WGS sequence"/>
</dbReference>
<gene>
    <name evidence="5" type="primary">adk</name>
    <name evidence="8" type="ORF">BST83_12790</name>
</gene>
<feature type="binding site" evidence="5">
    <location>
        <position position="93"/>
    </location>
    <ligand>
        <name>AMP</name>
        <dbReference type="ChEBI" id="CHEBI:456215"/>
    </ligand>
</feature>
<dbReference type="InterPro" id="IPR033690">
    <property type="entry name" value="Adenylat_kinase_CS"/>
</dbReference>
<accession>A0A2S7L197</accession>
<evidence type="ECO:0000256" key="1">
    <source>
        <dbReference type="ARBA" id="ARBA00022679"/>
    </source>
</evidence>
<dbReference type="InterPro" id="IPR027417">
    <property type="entry name" value="P-loop_NTPase"/>
</dbReference>
<dbReference type="AlphaFoldDB" id="A0A2S7L197"/>
<evidence type="ECO:0000256" key="5">
    <source>
        <dbReference type="HAMAP-Rule" id="MF_00235"/>
    </source>
</evidence>
<comment type="subunit">
    <text evidence="5 7">Monomer.</text>
</comment>
<dbReference type="EMBL" id="MQUA01000013">
    <property type="protein sequence ID" value="PQB08694.1"/>
    <property type="molecule type" value="Genomic_DNA"/>
</dbReference>
<dbReference type="NCBIfam" id="NF001381">
    <property type="entry name" value="PRK00279.1-3"/>
    <property type="match status" value="1"/>
</dbReference>
<feature type="binding site" evidence="5">
    <location>
        <position position="32"/>
    </location>
    <ligand>
        <name>AMP</name>
        <dbReference type="ChEBI" id="CHEBI:456215"/>
    </ligand>
</feature>
<dbReference type="Pfam" id="PF00406">
    <property type="entry name" value="ADK"/>
    <property type="match status" value="1"/>
</dbReference>
<dbReference type="HAMAP" id="MF_00235">
    <property type="entry name" value="Adenylate_kinase_Adk"/>
    <property type="match status" value="1"/>
</dbReference>
<comment type="pathway">
    <text evidence="5">Purine metabolism; AMP biosynthesis via salvage pathway; AMP from ADP: step 1/1.</text>
</comment>
<dbReference type="UniPathway" id="UPA00588">
    <property type="reaction ID" value="UER00649"/>
</dbReference>
<evidence type="ECO:0000256" key="3">
    <source>
        <dbReference type="ARBA" id="ARBA00022741"/>
    </source>
</evidence>
<name>A0A2S7L197_9FLAO</name>
<comment type="subcellular location">
    <subcellularLocation>
        <location evidence="5 7">Cytoplasm</location>
    </subcellularLocation>
</comment>
<keyword evidence="4 5" id="KW-0418">Kinase</keyword>
<proteinExistence type="inferred from homology"/>
<feature type="binding site" evidence="5">
    <location>
        <position position="146"/>
    </location>
    <ligand>
        <name>AMP</name>
        <dbReference type="ChEBI" id="CHEBI:456215"/>
    </ligand>
</feature>
<dbReference type="PRINTS" id="PR00094">
    <property type="entry name" value="ADENYLTKNASE"/>
</dbReference>
<keyword evidence="5 7" id="KW-0067">ATP-binding</keyword>
<organism evidence="8 9">
    <name type="scientific">Polaribacter filamentus</name>
    <dbReference type="NCBI Taxonomy" id="53483"/>
    <lineage>
        <taxon>Bacteria</taxon>
        <taxon>Pseudomonadati</taxon>
        <taxon>Bacteroidota</taxon>
        <taxon>Flavobacteriia</taxon>
        <taxon>Flavobacteriales</taxon>
        <taxon>Flavobacteriaceae</taxon>
    </lineage>
</organism>